<dbReference type="SUPFAM" id="SSF51735">
    <property type="entry name" value="NAD(P)-binding Rossmann-fold domains"/>
    <property type="match status" value="1"/>
</dbReference>
<keyword evidence="2" id="KW-0413">Isomerase</keyword>
<reference evidence="2 3" key="1">
    <citation type="submission" date="2018-12" db="EMBL/GenBank/DDBJ databases">
        <authorList>
            <consortium name="Pathogen Informatics"/>
        </authorList>
    </citation>
    <scope>NUCLEOTIDE SEQUENCE [LARGE SCALE GENOMIC DNA]</scope>
    <source>
        <strain evidence="2 3">NCTC13489</strain>
    </source>
</reference>
<evidence type="ECO:0000313" key="2">
    <source>
        <dbReference type="EMBL" id="VEH99629.1"/>
    </source>
</evidence>
<dbReference type="GO" id="GO:0016616">
    <property type="term" value="F:oxidoreductase activity, acting on the CH-OH group of donors, NAD or NADP as acceptor"/>
    <property type="evidence" value="ECO:0007669"/>
    <property type="project" value="InterPro"/>
</dbReference>
<dbReference type="AlphaFoldDB" id="A0A3S4UTG5"/>
<dbReference type="InterPro" id="IPR002225">
    <property type="entry name" value="3Beta_OHSteriod_DH/Estase"/>
</dbReference>
<dbReference type="Gene3D" id="3.40.50.720">
    <property type="entry name" value="NAD(P)-binding Rossmann-like Domain"/>
    <property type="match status" value="1"/>
</dbReference>
<evidence type="ECO:0000313" key="3">
    <source>
        <dbReference type="Proteomes" id="UP000270036"/>
    </source>
</evidence>
<dbReference type="GO" id="GO:0006694">
    <property type="term" value="P:steroid biosynthetic process"/>
    <property type="evidence" value="ECO:0007669"/>
    <property type="project" value="InterPro"/>
</dbReference>
<dbReference type="STRING" id="266748.HY04_09650"/>
<gene>
    <name evidence="2" type="primary">rfbE</name>
    <name evidence="2" type="ORF">NCTC13489_01627</name>
</gene>
<dbReference type="InterPro" id="IPR036291">
    <property type="entry name" value="NAD(P)-bd_dom_sf"/>
</dbReference>
<dbReference type="Pfam" id="PF01073">
    <property type="entry name" value="3Beta_HSD"/>
    <property type="match status" value="1"/>
</dbReference>
<name>A0A3S4UTG5_9FLAO</name>
<sequence>MGIQKKILLTGASGTLGFEVLKQLCAIGDKYEITIFDVKTAKNIKKFSPYKGSVNIIYGDITNESDVLKACYNQDVVIHLAAIIPPLADDKPALSHQVNTVGTQILIRLLELHSSSAFFVYSSSISVYGDRLNNPMITVTDPLNPSEGDEYAKTKILAEETIRNCNLDWSIFRLTAIMGGHKISKLMFHQPLKTSLEIATPRDTATAFVNAVNHQMQLSKKIFNLGGGENCRIKYDDFLSRSFEIFGLGKLNFLPKSFADKNFHCGYYADGDVLNDLLNFRKDTLEDYFENQQNKISGFTKALISVFKVPIKKYLEKRSEPLQAYIDNDLKLMEHYFITNNLK</sequence>
<proteinExistence type="predicted"/>
<dbReference type="RefSeq" id="WP_246005086.1">
    <property type="nucleotide sequence ID" value="NZ_FOIX01000004.1"/>
</dbReference>
<organism evidence="2 3">
    <name type="scientific">Kaistella antarctica</name>
    <dbReference type="NCBI Taxonomy" id="266748"/>
    <lineage>
        <taxon>Bacteria</taxon>
        <taxon>Pseudomonadati</taxon>
        <taxon>Bacteroidota</taxon>
        <taxon>Flavobacteriia</taxon>
        <taxon>Flavobacteriales</taxon>
        <taxon>Weeksellaceae</taxon>
        <taxon>Chryseobacterium group</taxon>
        <taxon>Kaistella</taxon>
    </lineage>
</organism>
<accession>A0A3S4UTG5</accession>
<dbReference type="EC" id="5.1.3.10" evidence="2"/>
<feature type="domain" description="3-beta hydroxysteroid dehydrogenase/isomerase" evidence="1">
    <location>
        <begin position="9"/>
        <end position="166"/>
    </location>
</feature>
<dbReference type="Proteomes" id="UP000270036">
    <property type="component" value="Chromosome"/>
</dbReference>
<protein>
    <submittedName>
        <fullName evidence="2">CDP-paratose 2-epimerase</fullName>
        <ecNumber evidence="2">5.1.3.10</ecNumber>
    </submittedName>
</protein>
<dbReference type="GO" id="GO:0047732">
    <property type="term" value="F:CDP-abequose epimerase activity"/>
    <property type="evidence" value="ECO:0007669"/>
    <property type="project" value="UniProtKB-EC"/>
</dbReference>
<dbReference type="PANTHER" id="PTHR43000">
    <property type="entry name" value="DTDP-D-GLUCOSE 4,6-DEHYDRATASE-RELATED"/>
    <property type="match status" value="1"/>
</dbReference>
<evidence type="ECO:0000259" key="1">
    <source>
        <dbReference type="Pfam" id="PF01073"/>
    </source>
</evidence>
<dbReference type="KEGG" id="cant:NCTC13489_01627"/>
<dbReference type="EMBL" id="LR134441">
    <property type="protein sequence ID" value="VEH99629.1"/>
    <property type="molecule type" value="Genomic_DNA"/>
</dbReference>